<sequence>MREKVAIQLILFYTDFITREKDAHMLESYITVKQDGFSEIEIKKSRFICSVKRVTSEEEAKAFIAAIKKEHWKANHNCSAFVIGEKNDIQRSSDDGEPSGTAGVPMLEVLKKKELINVVAVVTRYFGGIKLGTGGLIRAYSHALSHTLDEIGLVIGKLQQELLITIAYPLLGKAQAFLEHSPYTLKETIYTESIQLICLVDEQATETFIAEMTDLLNGQLTIEKGATSYHELPFNEKGAQANDI</sequence>
<gene>
    <name evidence="4" type="ORF">HMPREF9498_01719</name>
</gene>
<feature type="domain" description="Impact N-terminal" evidence="2">
    <location>
        <begin position="43"/>
        <end position="147"/>
    </location>
</feature>
<evidence type="ECO:0000259" key="3">
    <source>
        <dbReference type="Pfam" id="PF09186"/>
    </source>
</evidence>
<accession>A0A125W644</accession>
<dbReference type="GO" id="GO:0005737">
    <property type="term" value="C:cytoplasm"/>
    <property type="evidence" value="ECO:0007669"/>
    <property type="project" value="TreeGrafter"/>
</dbReference>
<dbReference type="InterPro" id="IPR001498">
    <property type="entry name" value="Impact_N"/>
</dbReference>
<dbReference type="AlphaFoldDB" id="A0A125W644"/>
<dbReference type="PANTHER" id="PTHR16301">
    <property type="entry name" value="IMPACT-RELATED"/>
    <property type="match status" value="1"/>
</dbReference>
<feature type="domain" description="UPF0029" evidence="3">
    <location>
        <begin position="164"/>
        <end position="219"/>
    </location>
</feature>
<dbReference type="PANTHER" id="PTHR16301:SF20">
    <property type="entry name" value="IMPACT FAMILY MEMBER YIGZ"/>
    <property type="match status" value="1"/>
</dbReference>
<dbReference type="InterPro" id="IPR015269">
    <property type="entry name" value="UPF0029_Impact_C"/>
</dbReference>
<dbReference type="HOGENOM" id="CLU_083552_2_1_9"/>
<dbReference type="SUPFAM" id="SSF54211">
    <property type="entry name" value="Ribosomal protein S5 domain 2-like"/>
    <property type="match status" value="1"/>
</dbReference>
<dbReference type="GO" id="GO:0006446">
    <property type="term" value="P:regulation of translational initiation"/>
    <property type="evidence" value="ECO:0007669"/>
    <property type="project" value="TreeGrafter"/>
</dbReference>
<protein>
    <submittedName>
        <fullName evidence="4">YigZ family protein</fullName>
    </submittedName>
</protein>
<name>A0A125W644_ENTFL</name>
<evidence type="ECO:0000313" key="4">
    <source>
        <dbReference type="EMBL" id="EFM82781.1"/>
    </source>
</evidence>
<comment type="caution">
    <text evidence="4">The sequence shown here is derived from an EMBL/GenBank/DDBJ whole genome shotgun (WGS) entry which is preliminary data.</text>
</comment>
<dbReference type="PROSITE" id="PS00910">
    <property type="entry name" value="UPF0029"/>
    <property type="match status" value="1"/>
</dbReference>
<evidence type="ECO:0000313" key="5">
    <source>
        <dbReference type="Proteomes" id="UP000004846"/>
    </source>
</evidence>
<dbReference type="Pfam" id="PF01205">
    <property type="entry name" value="Impact_N"/>
    <property type="match status" value="1"/>
</dbReference>
<dbReference type="InterPro" id="IPR020569">
    <property type="entry name" value="UPF0029_Impact_CS"/>
</dbReference>
<dbReference type="InterPro" id="IPR036956">
    <property type="entry name" value="Impact_N_sf"/>
</dbReference>
<dbReference type="InterPro" id="IPR020568">
    <property type="entry name" value="Ribosomal_Su5_D2-typ_SF"/>
</dbReference>
<dbReference type="EMBL" id="AEBR01000054">
    <property type="protein sequence ID" value="EFM82781.1"/>
    <property type="molecule type" value="Genomic_DNA"/>
</dbReference>
<dbReference type="Gene3D" id="3.30.70.240">
    <property type="match status" value="1"/>
</dbReference>
<dbReference type="Gene3D" id="3.30.230.30">
    <property type="entry name" value="Impact, N-terminal domain"/>
    <property type="match status" value="1"/>
</dbReference>
<dbReference type="InterPro" id="IPR035647">
    <property type="entry name" value="EFG_III/V"/>
</dbReference>
<evidence type="ECO:0000256" key="1">
    <source>
        <dbReference type="ARBA" id="ARBA00007665"/>
    </source>
</evidence>
<dbReference type="InterPro" id="IPR023582">
    <property type="entry name" value="Impact"/>
</dbReference>
<dbReference type="Pfam" id="PF09186">
    <property type="entry name" value="DUF1949"/>
    <property type="match status" value="1"/>
</dbReference>
<organism evidence="4 5">
    <name type="scientific">Enterococcus faecalis TX4248</name>
    <dbReference type="NCBI Taxonomy" id="749495"/>
    <lineage>
        <taxon>Bacteria</taxon>
        <taxon>Bacillati</taxon>
        <taxon>Bacillota</taxon>
        <taxon>Bacilli</taxon>
        <taxon>Lactobacillales</taxon>
        <taxon>Enterococcaceae</taxon>
        <taxon>Enterococcus</taxon>
    </lineage>
</organism>
<reference evidence="4 5" key="1">
    <citation type="submission" date="2010-07" db="EMBL/GenBank/DDBJ databases">
        <authorList>
            <person name="Sid Ahmed O."/>
        </authorList>
    </citation>
    <scope>NUCLEOTIDE SEQUENCE [LARGE SCALE GENOMIC DNA]</scope>
    <source>
        <strain evidence="4 5">TX4248</strain>
    </source>
</reference>
<dbReference type="SUPFAM" id="SSF54980">
    <property type="entry name" value="EF-G C-terminal domain-like"/>
    <property type="match status" value="1"/>
</dbReference>
<dbReference type="InterPro" id="IPR015796">
    <property type="entry name" value="Impact_YigZ-like"/>
</dbReference>
<dbReference type="NCBIfam" id="TIGR00257">
    <property type="entry name" value="IMPACT_YIGZ"/>
    <property type="match status" value="1"/>
</dbReference>
<dbReference type="Proteomes" id="UP000004846">
    <property type="component" value="Unassembled WGS sequence"/>
</dbReference>
<evidence type="ECO:0000259" key="2">
    <source>
        <dbReference type="Pfam" id="PF01205"/>
    </source>
</evidence>
<comment type="similarity">
    <text evidence="1">Belongs to the IMPACT family.</text>
</comment>
<proteinExistence type="inferred from homology"/>